<accession>A0A1Y2CX82</accession>
<evidence type="ECO:0008006" key="3">
    <source>
        <dbReference type="Google" id="ProtNLM"/>
    </source>
</evidence>
<name>A0A1Y2CX82_9FUNG</name>
<dbReference type="SUPFAM" id="SSF50978">
    <property type="entry name" value="WD40 repeat-like"/>
    <property type="match status" value="1"/>
</dbReference>
<evidence type="ECO:0000313" key="2">
    <source>
        <dbReference type="Proteomes" id="UP000193642"/>
    </source>
</evidence>
<dbReference type="Gene3D" id="2.130.10.10">
    <property type="entry name" value="YVTN repeat-like/Quinoprotein amine dehydrogenase"/>
    <property type="match status" value="1"/>
</dbReference>
<dbReference type="STRING" id="329046.A0A1Y2CX82"/>
<dbReference type="InterPro" id="IPR036322">
    <property type="entry name" value="WD40_repeat_dom_sf"/>
</dbReference>
<evidence type="ECO:0000313" key="1">
    <source>
        <dbReference type="EMBL" id="ORY51648.1"/>
    </source>
</evidence>
<dbReference type="OrthoDB" id="10251381at2759"/>
<dbReference type="EMBL" id="MCGO01000005">
    <property type="protein sequence ID" value="ORY51648.1"/>
    <property type="molecule type" value="Genomic_DNA"/>
</dbReference>
<comment type="caution">
    <text evidence="1">The sequence shown here is derived from an EMBL/GenBank/DDBJ whole genome shotgun (WGS) entry which is preliminary data.</text>
</comment>
<dbReference type="AlphaFoldDB" id="A0A1Y2CX82"/>
<keyword evidence="2" id="KW-1185">Reference proteome</keyword>
<sequence>MKPTFSIPLSDRPLFASAILSKNSSSKQKLPPQLIVGGADHGLAQISLGTNTVAAKLYSKNYGHQEWVTCVEPLTSSGGKHKVCSGGMDAKVCIWTLVTPPKTSQQFHSDTRPKLPEATCVDLIGHEASVSCLRG</sequence>
<gene>
    <name evidence="1" type="ORF">BCR33DRAFT_712665</name>
</gene>
<reference evidence="1 2" key="1">
    <citation type="submission" date="2016-07" db="EMBL/GenBank/DDBJ databases">
        <title>Pervasive Adenine N6-methylation of Active Genes in Fungi.</title>
        <authorList>
            <consortium name="DOE Joint Genome Institute"/>
            <person name="Mondo S.J."/>
            <person name="Dannebaum R.O."/>
            <person name="Kuo R.C."/>
            <person name="Labutti K."/>
            <person name="Haridas S."/>
            <person name="Kuo A."/>
            <person name="Salamov A."/>
            <person name="Ahrendt S.R."/>
            <person name="Lipzen A."/>
            <person name="Sullivan W."/>
            <person name="Andreopoulos W.B."/>
            <person name="Clum A."/>
            <person name="Lindquist E."/>
            <person name="Daum C."/>
            <person name="Ramamoorthy G.K."/>
            <person name="Gryganskyi A."/>
            <person name="Culley D."/>
            <person name="Magnuson J.K."/>
            <person name="James T.Y."/>
            <person name="O'Malley M.A."/>
            <person name="Stajich J.E."/>
            <person name="Spatafora J.W."/>
            <person name="Visel A."/>
            <person name="Grigoriev I.V."/>
        </authorList>
    </citation>
    <scope>NUCLEOTIDE SEQUENCE [LARGE SCALE GENOMIC DNA]</scope>
    <source>
        <strain evidence="1 2">JEL800</strain>
    </source>
</reference>
<dbReference type="Proteomes" id="UP000193642">
    <property type="component" value="Unassembled WGS sequence"/>
</dbReference>
<proteinExistence type="predicted"/>
<dbReference type="InterPro" id="IPR015943">
    <property type="entry name" value="WD40/YVTN_repeat-like_dom_sf"/>
</dbReference>
<protein>
    <recommendedName>
        <fullName evidence="3">WD40 repeat-like protein</fullName>
    </recommendedName>
</protein>
<organism evidence="1 2">
    <name type="scientific">Rhizoclosmatium globosum</name>
    <dbReference type="NCBI Taxonomy" id="329046"/>
    <lineage>
        <taxon>Eukaryota</taxon>
        <taxon>Fungi</taxon>
        <taxon>Fungi incertae sedis</taxon>
        <taxon>Chytridiomycota</taxon>
        <taxon>Chytridiomycota incertae sedis</taxon>
        <taxon>Chytridiomycetes</taxon>
        <taxon>Chytridiales</taxon>
        <taxon>Chytriomycetaceae</taxon>
        <taxon>Rhizoclosmatium</taxon>
    </lineage>
</organism>